<organism evidence="3 4">
    <name type="scientific">Planctobacterium marinum</name>
    <dbReference type="NCBI Taxonomy" id="1631968"/>
    <lineage>
        <taxon>Bacteria</taxon>
        <taxon>Pseudomonadati</taxon>
        <taxon>Pseudomonadota</taxon>
        <taxon>Gammaproteobacteria</taxon>
        <taxon>Alteromonadales</taxon>
        <taxon>Alteromonadaceae</taxon>
        <taxon>Planctobacterium</taxon>
    </lineage>
</organism>
<reference evidence="3" key="1">
    <citation type="submission" date="2023-01" db="EMBL/GenBank/DDBJ databases">
        <title>Complete genome sequence of Planctobacterium marinum strain Dej080120_11.</title>
        <authorList>
            <person name="Ueki S."/>
            <person name="Maruyama F."/>
        </authorList>
    </citation>
    <scope>NUCLEOTIDE SEQUENCE</scope>
    <source>
        <strain evidence="3">Dej080120_11</strain>
    </source>
</reference>
<protein>
    <recommendedName>
        <fullName evidence="2">Right handed beta helix domain-containing protein</fullName>
    </recommendedName>
</protein>
<dbReference type="RefSeq" id="WP_338293957.1">
    <property type="nucleotide sequence ID" value="NZ_AP027272.1"/>
</dbReference>
<feature type="signal peptide" evidence="1">
    <location>
        <begin position="1"/>
        <end position="24"/>
    </location>
</feature>
<dbReference type="SMART" id="SM00710">
    <property type="entry name" value="PbH1"/>
    <property type="match status" value="6"/>
</dbReference>
<dbReference type="SUPFAM" id="SSF51126">
    <property type="entry name" value="Pectin lyase-like"/>
    <property type="match status" value="1"/>
</dbReference>
<evidence type="ECO:0000313" key="4">
    <source>
        <dbReference type="Proteomes" id="UP001333710"/>
    </source>
</evidence>
<dbReference type="Gene3D" id="2.160.20.10">
    <property type="entry name" value="Single-stranded right-handed beta-helix, Pectin lyase-like"/>
    <property type="match status" value="1"/>
</dbReference>
<feature type="domain" description="Right handed beta helix" evidence="2">
    <location>
        <begin position="217"/>
        <end position="346"/>
    </location>
</feature>
<name>A0AA48HSE6_9ALTE</name>
<dbReference type="InterPro" id="IPR012334">
    <property type="entry name" value="Pectin_lyas_fold"/>
</dbReference>
<dbReference type="InterPro" id="IPR006626">
    <property type="entry name" value="PbH1"/>
</dbReference>
<dbReference type="InterPro" id="IPR039448">
    <property type="entry name" value="Beta_helix"/>
</dbReference>
<dbReference type="AlphaFoldDB" id="A0AA48HSE6"/>
<evidence type="ECO:0000259" key="2">
    <source>
        <dbReference type="Pfam" id="PF13229"/>
    </source>
</evidence>
<dbReference type="KEGG" id="pmaw:MACH26_33780"/>
<dbReference type="Pfam" id="PF13229">
    <property type="entry name" value="Beta_helix"/>
    <property type="match status" value="1"/>
</dbReference>
<proteinExistence type="predicted"/>
<feature type="chain" id="PRO_5041333924" description="Right handed beta helix domain-containing protein" evidence="1">
    <location>
        <begin position="25"/>
        <end position="400"/>
    </location>
</feature>
<accession>A0AA48HSE6</accession>
<keyword evidence="4" id="KW-1185">Reference proteome</keyword>
<dbReference type="InterPro" id="IPR011050">
    <property type="entry name" value="Pectin_lyase_fold/virulence"/>
</dbReference>
<dbReference type="Proteomes" id="UP001333710">
    <property type="component" value="Chromosome"/>
</dbReference>
<evidence type="ECO:0000256" key="1">
    <source>
        <dbReference type="SAM" id="SignalP"/>
    </source>
</evidence>
<evidence type="ECO:0000313" key="3">
    <source>
        <dbReference type="EMBL" id="BDX07857.1"/>
    </source>
</evidence>
<dbReference type="EMBL" id="AP027272">
    <property type="protein sequence ID" value="BDX07857.1"/>
    <property type="molecule type" value="Genomic_DNA"/>
</dbReference>
<keyword evidence="1" id="KW-0732">Signal</keyword>
<gene>
    <name evidence="3" type="ORF">MACH26_33780</name>
</gene>
<sequence length="400" mass="43631">MRGFLVSAMSLAAVFSLLPGFATAENQYQSDAECDVVIPSNQHLLDGETSGIDSGATICLAAGERGPLRIRNVLGSEEAPVVIRNEQGTVTTTPYEYSIAIEGSKWLRLTSIAPSESESYGIKLGGTLSIGALSEKIEIDHIEIYRARFAGMLIKTDPNCDSATWAENFTMSGIKIHHNYIHDTEEGEGMYVGYTGLQRNLECEGVATTVYPHKLQNVDISHNVLENIAADGIQLNSVLGDSRISQNRIYRTGVSPFSPYWQNTGIQVGGSDVEVSGNLIFKSGGNGMMLDGDALTVKDNHILYAGENGIFARNPAQQNAEISNGEPHQYKNNLIVQSTSYGIKLYAVNTVRPHQITDNSIENFGQVDQAGRPMTFSYLNSDVLVDENNNRHYIVSEKAQ</sequence>